<dbReference type="AlphaFoldDB" id="A0A1H4UKQ5"/>
<feature type="chain" id="PRO_5011553272" evidence="10">
    <location>
        <begin position="23"/>
        <end position="528"/>
    </location>
</feature>
<dbReference type="PANTHER" id="PTHR34820">
    <property type="entry name" value="INNER MEMBRANE PROTEIN YEBZ"/>
    <property type="match status" value="1"/>
</dbReference>
<evidence type="ECO:0000256" key="10">
    <source>
        <dbReference type="SAM" id="SignalP"/>
    </source>
</evidence>
<feature type="transmembrane region" description="Helical" evidence="9">
    <location>
        <begin position="170"/>
        <end position="188"/>
    </location>
</feature>
<dbReference type="InterPro" id="IPR007348">
    <property type="entry name" value="CopC_dom"/>
</dbReference>
<dbReference type="InterPro" id="IPR014756">
    <property type="entry name" value="Ig_E-set"/>
</dbReference>
<evidence type="ECO:0000256" key="1">
    <source>
        <dbReference type="ARBA" id="ARBA00004651"/>
    </source>
</evidence>
<evidence type="ECO:0000256" key="8">
    <source>
        <dbReference type="ARBA" id="ARBA00023136"/>
    </source>
</evidence>
<dbReference type="Pfam" id="PF04234">
    <property type="entry name" value="CopC"/>
    <property type="match status" value="1"/>
</dbReference>
<dbReference type="Proteomes" id="UP000198992">
    <property type="component" value="Unassembled WGS sequence"/>
</dbReference>
<reference evidence="13 14" key="1">
    <citation type="submission" date="2016-10" db="EMBL/GenBank/DDBJ databases">
        <authorList>
            <person name="de Groot N.N."/>
        </authorList>
    </citation>
    <scope>NUCLEOTIDE SEQUENCE [LARGE SCALE GENOMIC DNA]</scope>
    <source>
        <strain evidence="13 14">MT12</strain>
    </source>
</reference>
<evidence type="ECO:0000256" key="4">
    <source>
        <dbReference type="ARBA" id="ARBA00022723"/>
    </source>
</evidence>
<keyword evidence="7" id="KW-0186">Copper</keyword>
<dbReference type="SUPFAM" id="SSF81296">
    <property type="entry name" value="E set domains"/>
    <property type="match status" value="1"/>
</dbReference>
<dbReference type="InterPro" id="IPR008457">
    <property type="entry name" value="Cu-R_CopD_dom"/>
</dbReference>
<feature type="signal peptide" evidence="10">
    <location>
        <begin position="1"/>
        <end position="22"/>
    </location>
</feature>
<dbReference type="GO" id="GO:0046688">
    <property type="term" value="P:response to copper ion"/>
    <property type="evidence" value="ECO:0007669"/>
    <property type="project" value="InterPro"/>
</dbReference>
<feature type="transmembrane region" description="Helical" evidence="9">
    <location>
        <begin position="340"/>
        <end position="360"/>
    </location>
</feature>
<dbReference type="Pfam" id="PF05425">
    <property type="entry name" value="CopD"/>
    <property type="match status" value="1"/>
</dbReference>
<evidence type="ECO:0000256" key="5">
    <source>
        <dbReference type="ARBA" id="ARBA00022729"/>
    </source>
</evidence>
<evidence type="ECO:0000313" key="13">
    <source>
        <dbReference type="EMBL" id="SEC68958.1"/>
    </source>
</evidence>
<dbReference type="GO" id="GO:0006825">
    <property type="term" value="P:copper ion transport"/>
    <property type="evidence" value="ECO:0007669"/>
    <property type="project" value="InterPro"/>
</dbReference>
<evidence type="ECO:0000259" key="12">
    <source>
        <dbReference type="Pfam" id="PF05425"/>
    </source>
</evidence>
<dbReference type="PANTHER" id="PTHR34820:SF4">
    <property type="entry name" value="INNER MEMBRANE PROTEIN YEBZ"/>
    <property type="match status" value="1"/>
</dbReference>
<evidence type="ECO:0000259" key="11">
    <source>
        <dbReference type="Pfam" id="PF04234"/>
    </source>
</evidence>
<evidence type="ECO:0000256" key="2">
    <source>
        <dbReference type="ARBA" id="ARBA00022475"/>
    </source>
</evidence>
<dbReference type="InterPro" id="IPR032694">
    <property type="entry name" value="CopC/D"/>
</dbReference>
<evidence type="ECO:0000256" key="7">
    <source>
        <dbReference type="ARBA" id="ARBA00023008"/>
    </source>
</evidence>
<dbReference type="Gene3D" id="2.60.40.1220">
    <property type="match status" value="1"/>
</dbReference>
<feature type="transmembrane region" description="Helical" evidence="9">
    <location>
        <begin position="381"/>
        <end position="403"/>
    </location>
</feature>
<protein>
    <submittedName>
        <fullName evidence="13">Copper transport protein</fullName>
    </submittedName>
</protein>
<keyword evidence="6 9" id="KW-1133">Transmembrane helix</keyword>
<feature type="transmembrane region" description="Helical" evidence="9">
    <location>
        <begin position="315"/>
        <end position="334"/>
    </location>
</feature>
<keyword evidence="8 9" id="KW-0472">Membrane</keyword>
<evidence type="ECO:0000256" key="3">
    <source>
        <dbReference type="ARBA" id="ARBA00022692"/>
    </source>
</evidence>
<feature type="transmembrane region" description="Helical" evidence="9">
    <location>
        <begin position="273"/>
        <end position="294"/>
    </location>
</feature>
<dbReference type="GO" id="GO:0042597">
    <property type="term" value="C:periplasmic space"/>
    <property type="evidence" value="ECO:0007669"/>
    <property type="project" value="InterPro"/>
</dbReference>
<evidence type="ECO:0000313" key="14">
    <source>
        <dbReference type="Proteomes" id="UP000198992"/>
    </source>
</evidence>
<evidence type="ECO:0000256" key="6">
    <source>
        <dbReference type="ARBA" id="ARBA00022989"/>
    </source>
</evidence>
<feature type="transmembrane region" description="Helical" evidence="9">
    <location>
        <begin position="133"/>
        <end position="158"/>
    </location>
</feature>
<accession>A0A1H4UKQ5</accession>
<dbReference type="OrthoDB" id="8374223at2"/>
<keyword evidence="5 10" id="KW-0732">Signal</keyword>
<feature type="domain" description="Copper resistance protein D" evidence="12">
    <location>
        <begin position="304"/>
        <end position="403"/>
    </location>
</feature>
<dbReference type="EMBL" id="FNTH01000001">
    <property type="protein sequence ID" value="SEC68958.1"/>
    <property type="molecule type" value="Genomic_DNA"/>
</dbReference>
<keyword evidence="4" id="KW-0479">Metal-binding</keyword>
<feature type="transmembrane region" description="Helical" evidence="9">
    <location>
        <begin position="208"/>
        <end position="230"/>
    </location>
</feature>
<keyword evidence="2" id="KW-1003">Cell membrane</keyword>
<comment type="subcellular location">
    <subcellularLocation>
        <location evidence="1">Cell membrane</location>
        <topology evidence="1">Multi-pass membrane protein</topology>
    </subcellularLocation>
</comment>
<dbReference type="GO" id="GO:0005886">
    <property type="term" value="C:plasma membrane"/>
    <property type="evidence" value="ECO:0007669"/>
    <property type="project" value="UniProtKB-SubCell"/>
</dbReference>
<proteinExistence type="predicted"/>
<keyword evidence="3 9" id="KW-0812">Transmembrane</keyword>
<feature type="transmembrane region" description="Helical" evidence="9">
    <location>
        <begin position="242"/>
        <end position="261"/>
    </location>
</feature>
<name>A0A1H4UKQ5_9BRAD</name>
<evidence type="ECO:0000256" key="9">
    <source>
        <dbReference type="SAM" id="Phobius"/>
    </source>
</evidence>
<dbReference type="RefSeq" id="WP_092115737.1">
    <property type="nucleotide sequence ID" value="NZ_FNTH01000001.1"/>
</dbReference>
<dbReference type="InterPro" id="IPR014755">
    <property type="entry name" value="Cu-Rt/internalin_Ig-like"/>
</dbReference>
<feature type="domain" description="CopC" evidence="11">
    <location>
        <begin position="23"/>
        <end position="114"/>
    </location>
</feature>
<dbReference type="GO" id="GO:0005507">
    <property type="term" value="F:copper ion binding"/>
    <property type="evidence" value="ECO:0007669"/>
    <property type="project" value="InterPro"/>
</dbReference>
<organism evidence="13 14">
    <name type="scientific">Bradyrhizobium erythrophlei</name>
    <dbReference type="NCBI Taxonomy" id="1437360"/>
    <lineage>
        <taxon>Bacteria</taxon>
        <taxon>Pseudomonadati</taxon>
        <taxon>Pseudomonadota</taxon>
        <taxon>Alphaproteobacteria</taxon>
        <taxon>Hyphomicrobiales</taxon>
        <taxon>Nitrobacteraceae</taxon>
        <taxon>Bradyrhizobium</taxon>
    </lineage>
</organism>
<gene>
    <name evidence="13" type="ORF">SAMN05444164_2484</name>
</gene>
<sequence>MRVFAVLLLAAFYLFSADTALAHAVLIASEPVDGALLSKPPGQVKLNFSEVVAPLALRLLDSTGKVTLLKAYRQEQQSLIVDMPSEIGVGTSILSWRVTSQDGHPVGGTVSFSINRADQERLSSTIADQERRFPLWLAHVLNVLLLATVIGGAFFYNWIASARIGAAARWLMLLSPLAILVALARFVAETLDAVGDISGLSNVSLWWQPVAATSGISMLVTVVALTLAALSLGRPGRRGEAMSLIGIGLAGLAFAINGHAAAASPQVLMKPLVLMHLAALLFWSGSLVPLFVLLRRGLPDSIDVLKSYDTPIRSAIMVLVPSGIVIASVQLGAFSELWNSGYGVVLLIKLALLAVLFGLAGVNRFSLTPRIQNGDVSALRLLRASIVGEIGLVIFIFCVTSLWRFTPPPREMSAVTVLSTGIQFHAHGTRGMANLLVSPARPGPVAVSINVMDVQSRPLDVKGVDIVLLDPENRVEPIRQQARRVTLATWRIDEMPIPMAGTWLVRINLLITPFDKVTVRTTLNVRNP</sequence>